<evidence type="ECO:0000313" key="1">
    <source>
        <dbReference type="EMBL" id="KKN56864.1"/>
    </source>
</evidence>
<dbReference type="AlphaFoldDB" id="A0A0F9RQA5"/>
<proteinExistence type="predicted"/>
<gene>
    <name evidence="1" type="ORF">LCGC14_0567890</name>
</gene>
<accession>A0A0F9RQA5</accession>
<dbReference type="EMBL" id="LAZR01000828">
    <property type="protein sequence ID" value="KKN56864.1"/>
    <property type="molecule type" value="Genomic_DNA"/>
</dbReference>
<comment type="caution">
    <text evidence="1">The sequence shown here is derived from an EMBL/GenBank/DDBJ whole genome shotgun (WGS) entry which is preliminary data.</text>
</comment>
<reference evidence="1" key="1">
    <citation type="journal article" date="2015" name="Nature">
        <title>Complex archaea that bridge the gap between prokaryotes and eukaryotes.</title>
        <authorList>
            <person name="Spang A."/>
            <person name="Saw J.H."/>
            <person name="Jorgensen S.L."/>
            <person name="Zaremba-Niedzwiedzka K."/>
            <person name="Martijn J."/>
            <person name="Lind A.E."/>
            <person name="van Eijk R."/>
            <person name="Schleper C."/>
            <person name="Guy L."/>
            <person name="Ettema T.J."/>
        </authorList>
    </citation>
    <scope>NUCLEOTIDE SEQUENCE</scope>
</reference>
<organism evidence="1">
    <name type="scientific">marine sediment metagenome</name>
    <dbReference type="NCBI Taxonomy" id="412755"/>
    <lineage>
        <taxon>unclassified sequences</taxon>
        <taxon>metagenomes</taxon>
        <taxon>ecological metagenomes</taxon>
    </lineage>
</organism>
<sequence>MSEGSRRIAAERQRQIEVERWTAEHDDAHSNGCLAAAAAAYALRVASTEAQCDNWTTTYGAMAESVWPFDEDWWKPSSDPVRDLERAGALIAAEIDRLLRAAR</sequence>
<protein>
    <submittedName>
        <fullName evidence="1">Uncharacterized protein</fullName>
    </submittedName>
</protein>
<name>A0A0F9RQA5_9ZZZZ</name>